<evidence type="ECO:0000313" key="3">
    <source>
        <dbReference type="Proteomes" id="UP001322744"/>
    </source>
</evidence>
<name>A0ABZ0TW79_9FIRM</name>
<organism evidence="2 3">
    <name type="scientific">Anaerocellum danielii</name>
    <dbReference type="NCBI Taxonomy" id="1387557"/>
    <lineage>
        <taxon>Bacteria</taxon>
        <taxon>Bacillati</taxon>
        <taxon>Bacillota</taxon>
        <taxon>Bacillota incertae sedis</taxon>
        <taxon>Caldicellulosiruptorales</taxon>
        <taxon>Caldicellulosiruptoraceae</taxon>
        <taxon>Anaerocellum</taxon>
    </lineage>
</organism>
<dbReference type="Proteomes" id="UP001322744">
    <property type="component" value="Chromosome"/>
</dbReference>
<keyword evidence="1" id="KW-0812">Transmembrane</keyword>
<evidence type="ECO:0000256" key="1">
    <source>
        <dbReference type="SAM" id="Phobius"/>
    </source>
</evidence>
<keyword evidence="3" id="KW-1185">Reference proteome</keyword>
<evidence type="ECO:0000313" key="2">
    <source>
        <dbReference type="EMBL" id="WPX07721.1"/>
    </source>
</evidence>
<protein>
    <submittedName>
        <fullName evidence="2">Uncharacterized protein</fullName>
    </submittedName>
</protein>
<keyword evidence="1" id="KW-0472">Membrane</keyword>
<dbReference type="RefSeq" id="WP_322141172.1">
    <property type="nucleotide sequence ID" value="NZ_CP139957.1"/>
</dbReference>
<dbReference type="EMBL" id="CP139957">
    <property type="protein sequence ID" value="WPX07721.1"/>
    <property type="molecule type" value="Genomic_DNA"/>
</dbReference>
<gene>
    <name evidence="2" type="ORF">SOJ16_001549</name>
</gene>
<proteinExistence type="predicted"/>
<accession>A0ABZ0TW79</accession>
<sequence length="219" mass="25148">MRKLRGIVIFVLIFSLISVILLIVNLLPLKSYKSSKEYADVVPFNEIDNLSKREQVLLDMLQCSNKNFFKIYLNNLKSQYLAIWTEEYVNGKKTGGIQMGTIIEKANDVEVGILYSKEGRYFIYAIDKNGWTTSGPVPLSILSEKGEKSTIINPSARVKNDQPFVLSFWAEGEKDKNNNGIEITENILYLKYDSKYFQQIAKRYKHVFIVAAKLTNKLQ</sequence>
<reference evidence="2 3" key="1">
    <citation type="submission" date="2023-12" db="EMBL/GenBank/DDBJ databases">
        <authorList>
            <person name="Manesh M.J.H."/>
            <person name="Bing R.G."/>
            <person name="Willard D.J."/>
            <person name="Kelly R.M."/>
        </authorList>
    </citation>
    <scope>NUCLEOTIDE SEQUENCE [LARGE SCALE GENOMIC DNA]</scope>
    <source>
        <strain evidence="2 3">DSM 8977</strain>
    </source>
</reference>
<feature type="transmembrane region" description="Helical" evidence="1">
    <location>
        <begin position="6"/>
        <end position="27"/>
    </location>
</feature>
<keyword evidence="1" id="KW-1133">Transmembrane helix</keyword>